<keyword evidence="3" id="KW-1185">Reference proteome</keyword>
<protein>
    <recommendedName>
        <fullName evidence="4">Gluconate 2-dehydrogenase subunit 3 family protein</fullName>
    </recommendedName>
</protein>
<evidence type="ECO:0000256" key="1">
    <source>
        <dbReference type="SAM" id="MobiDB-lite"/>
    </source>
</evidence>
<feature type="compositionally biased region" description="Polar residues" evidence="1">
    <location>
        <begin position="179"/>
        <end position="190"/>
    </location>
</feature>
<organism evidence="2 3">
    <name type="scientific">Brevibacterium daeguense</name>
    <dbReference type="NCBI Taxonomy" id="909936"/>
    <lineage>
        <taxon>Bacteria</taxon>
        <taxon>Bacillati</taxon>
        <taxon>Actinomycetota</taxon>
        <taxon>Actinomycetes</taxon>
        <taxon>Micrococcales</taxon>
        <taxon>Brevibacteriaceae</taxon>
        <taxon>Brevibacterium</taxon>
    </lineage>
</organism>
<evidence type="ECO:0008006" key="4">
    <source>
        <dbReference type="Google" id="ProtNLM"/>
    </source>
</evidence>
<dbReference type="RefSeq" id="WP_236866036.1">
    <property type="nucleotide sequence ID" value="NZ_BAABAZ010000006.1"/>
</dbReference>
<reference evidence="3" key="1">
    <citation type="journal article" date="2019" name="Int. J. Syst. Evol. Microbiol.">
        <title>The Global Catalogue of Microorganisms (GCM) 10K type strain sequencing project: providing services to taxonomists for standard genome sequencing and annotation.</title>
        <authorList>
            <consortium name="The Broad Institute Genomics Platform"/>
            <consortium name="The Broad Institute Genome Sequencing Center for Infectious Disease"/>
            <person name="Wu L."/>
            <person name="Ma J."/>
        </authorList>
    </citation>
    <scope>NUCLEOTIDE SEQUENCE [LARGE SCALE GENOMIC DNA]</scope>
    <source>
        <strain evidence="3">JCM 17458</strain>
    </source>
</reference>
<evidence type="ECO:0000313" key="3">
    <source>
        <dbReference type="Proteomes" id="UP001501586"/>
    </source>
</evidence>
<feature type="region of interest" description="Disordered" evidence="1">
    <location>
        <begin position="171"/>
        <end position="196"/>
    </location>
</feature>
<dbReference type="Proteomes" id="UP001501586">
    <property type="component" value="Unassembled WGS sequence"/>
</dbReference>
<evidence type="ECO:0000313" key="2">
    <source>
        <dbReference type="EMBL" id="GAA4284296.1"/>
    </source>
</evidence>
<sequence>MTESSLPAKFRQLNATQMTEDAKRILVRVIRVAFPHSAIPDAPYERTAQTILDEAEASTWWRVALTQGLNALNVVSGGDFTALSDGEALKVLRKVEDSTFFGFVRRTTVLNFYDDHEVWECLGYEGPSFDKGGYIDRGFNDLDWLPEPRIEEYDGPEEFVPYTSGLFAGPAPTVEAQRDTVTQPGSTQTEAGEVRK</sequence>
<proteinExistence type="predicted"/>
<comment type="caution">
    <text evidence="2">The sequence shown here is derived from an EMBL/GenBank/DDBJ whole genome shotgun (WGS) entry which is preliminary data.</text>
</comment>
<dbReference type="EMBL" id="BAABAZ010000006">
    <property type="protein sequence ID" value="GAA4284296.1"/>
    <property type="molecule type" value="Genomic_DNA"/>
</dbReference>
<gene>
    <name evidence="2" type="ORF">GCM10022261_18270</name>
</gene>
<accession>A0ABP8EK51</accession>
<name>A0ABP8EK51_9MICO</name>